<proteinExistence type="predicted"/>
<protein>
    <submittedName>
        <fullName evidence="1">Uncharacterized protein</fullName>
    </submittedName>
</protein>
<sequence length="161" mass="17932">MLRILQAKVMVQLVNLDGALVQHFFPHLIKNHTFPDCIWSGAPPLIHYEKGTAIVAAVEHQLLERDQILEELKVQLSTAQSRMKSMTDAKRREVHFEVGDMLHKAMGPVQDVLDLPPKITGTLEMLVELEAVLGSCPGTGRNIQGIDVLIQWKGLPPLEST</sequence>
<keyword evidence="2" id="KW-1185">Reference proteome</keyword>
<dbReference type="Proteomes" id="UP001604336">
    <property type="component" value="Unassembled WGS sequence"/>
</dbReference>
<evidence type="ECO:0000313" key="1">
    <source>
        <dbReference type="EMBL" id="KAL2461319.1"/>
    </source>
</evidence>
<accession>A0ABD1PE30</accession>
<reference evidence="2" key="1">
    <citation type="submission" date="2024-07" db="EMBL/GenBank/DDBJ databases">
        <title>Two chromosome-level genome assemblies of Korean endemic species Abeliophyllum distichum and Forsythia ovata (Oleaceae).</title>
        <authorList>
            <person name="Jang H."/>
        </authorList>
    </citation>
    <scope>NUCLEOTIDE SEQUENCE [LARGE SCALE GENOMIC DNA]</scope>
</reference>
<dbReference type="EMBL" id="JBFOLK010000014">
    <property type="protein sequence ID" value="KAL2461319.1"/>
    <property type="molecule type" value="Genomic_DNA"/>
</dbReference>
<comment type="caution">
    <text evidence="1">The sequence shown here is derived from an EMBL/GenBank/DDBJ whole genome shotgun (WGS) entry which is preliminary data.</text>
</comment>
<evidence type="ECO:0000313" key="2">
    <source>
        <dbReference type="Proteomes" id="UP001604336"/>
    </source>
</evidence>
<gene>
    <name evidence="1" type="ORF">Adt_44739</name>
</gene>
<name>A0ABD1PE30_9LAMI</name>
<dbReference type="AlphaFoldDB" id="A0ABD1PE30"/>
<organism evidence="1 2">
    <name type="scientific">Abeliophyllum distichum</name>
    <dbReference type="NCBI Taxonomy" id="126358"/>
    <lineage>
        <taxon>Eukaryota</taxon>
        <taxon>Viridiplantae</taxon>
        <taxon>Streptophyta</taxon>
        <taxon>Embryophyta</taxon>
        <taxon>Tracheophyta</taxon>
        <taxon>Spermatophyta</taxon>
        <taxon>Magnoliopsida</taxon>
        <taxon>eudicotyledons</taxon>
        <taxon>Gunneridae</taxon>
        <taxon>Pentapetalae</taxon>
        <taxon>asterids</taxon>
        <taxon>lamiids</taxon>
        <taxon>Lamiales</taxon>
        <taxon>Oleaceae</taxon>
        <taxon>Forsythieae</taxon>
        <taxon>Abeliophyllum</taxon>
    </lineage>
</organism>